<comment type="catalytic activity">
    <reaction evidence="3">
        <text>adenosylcob(III)inamide + GTP = adenosylcob(III)inamide phosphate + GDP + H(+)</text>
        <dbReference type="Rhea" id="RHEA:15765"/>
        <dbReference type="ChEBI" id="CHEBI:2480"/>
        <dbReference type="ChEBI" id="CHEBI:15378"/>
        <dbReference type="ChEBI" id="CHEBI:37565"/>
        <dbReference type="ChEBI" id="CHEBI:58189"/>
        <dbReference type="ChEBI" id="CHEBI:58502"/>
        <dbReference type="EC" id="2.7.1.156"/>
    </reaction>
</comment>
<evidence type="ECO:0000256" key="4">
    <source>
        <dbReference type="ARBA" id="ARBA00003889"/>
    </source>
</evidence>
<keyword evidence="13 14" id="KW-0342">GTP-binding</keyword>
<feature type="active site" description="GMP-histidine intermediate" evidence="15">
    <location>
        <position position="55"/>
    </location>
</feature>
<dbReference type="GO" id="GO:0005524">
    <property type="term" value="F:ATP binding"/>
    <property type="evidence" value="ECO:0007669"/>
    <property type="project" value="UniProtKB-UniRule"/>
</dbReference>
<dbReference type="PANTHER" id="PTHR34848:SF1">
    <property type="entry name" value="BIFUNCTIONAL ADENOSYLCOBALAMIN BIOSYNTHESIS PROTEIN COBU"/>
    <property type="match status" value="1"/>
</dbReference>
<evidence type="ECO:0000256" key="14">
    <source>
        <dbReference type="PIRNR" id="PIRNR006135"/>
    </source>
</evidence>
<keyword evidence="12 14" id="KW-0067">ATP-binding</keyword>
<dbReference type="UniPathway" id="UPA00148">
    <property type="reaction ID" value="UER00236"/>
</dbReference>
<evidence type="ECO:0000256" key="10">
    <source>
        <dbReference type="ARBA" id="ARBA00022741"/>
    </source>
</evidence>
<keyword evidence="11 14" id="KW-0418">Kinase</keyword>
<feature type="binding site" evidence="16">
    <location>
        <begin position="14"/>
        <end position="21"/>
    </location>
    <ligand>
        <name>GTP</name>
        <dbReference type="ChEBI" id="CHEBI:37565"/>
    </ligand>
</feature>
<evidence type="ECO:0000313" key="18">
    <source>
        <dbReference type="Proteomes" id="UP000528964"/>
    </source>
</evidence>
<gene>
    <name evidence="17" type="ORF">GGR24_001016</name>
</gene>
<dbReference type="PANTHER" id="PTHR34848">
    <property type="match status" value="1"/>
</dbReference>
<dbReference type="AlphaFoldDB" id="A0A7W6CWG3"/>
<evidence type="ECO:0000256" key="15">
    <source>
        <dbReference type="PIRSR" id="PIRSR006135-1"/>
    </source>
</evidence>
<comment type="pathway">
    <text evidence="6 14">Cofactor biosynthesis; adenosylcobalamin biosynthesis; adenosylcobalamin from cob(II)yrinate a,c-diamide: step 5/7.</text>
</comment>
<dbReference type="GO" id="GO:0008820">
    <property type="term" value="F:cobinamide phosphate guanylyltransferase activity"/>
    <property type="evidence" value="ECO:0007669"/>
    <property type="project" value="UniProtKB-UniRule"/>
</dbReference>
<sequence length="179" mass="19127">MTAPALRGVTLILGGARSGKSRFAEELVEATGFDRLYVATAAAYDEEMAVRIAEHKARRAGWRTVEAQRGLAAVLRTESGPERAILVDCLTLWLSNLLLAGVEPAGEVEGLLEALRAARGPVVLVSNEVGFGIVPDNALARAFRDHQGRLNQRVAALADRVTLVAAGLPLDLKLPKEPQ</sequence>
<evidence type="ECO:0000256" key="5">
    <source>
        <dbReference type="ARBA" id="ARBA00004692"/>
    </source>
</evidence>
<comment type="caution">
    <text evidence="17">The sequence shown here is derived from an EMBL/GenBank/DDBJ whole genome shotgun (WGS) entry which is preliminary data.</text>
</comment>
<evidence type="ECO:0000256" key="1">
    <source>
        <dbReference type="ARBA" id="ARBA00000312"/>
    </source>
</evidence>
<dbReference type="GO" id="GO:0005525">
    <property type="term" value="F:GTP binding"/>
    <property type="evidence" value="ECO:0007669"/>
    <property type="project" value="UniProtKB-UniRule"/>
</dbReference>
<keyword evidence="9 14" id="KW-0808">Transferase</keyword>
<evidence type="ECO:0000313" key="17">
    <source>
        <dbReference type="EMBL" id="MBB3972383.1"/>
    </source>
</evidence>
<evidence type="ECO:0000256" key="3">
    <source>
        <dbReference type="ARBA" id="ARBA00001522"/>
    </source>
</evidence>
<comment type="catalytic activity">
    <reaction evidence="1 14">
        <text>adenosylcob(III)inamide + ATP = adenosylcob(III)inamide phosphate + ADP + H(+)</text>
        <dbReference type="Rhea" id="RHEA:15769"/>
        <dbReference type="ChEBI" id="CHEBI:2480"/>
        <dbReference type="ChEBI" id="CHEBI:15378"/>
        <dbReference type="ChEBI" id="CHEBI:30616"/>
        <dbReference type="ChEBI" id="CHEBI:58502"/>
        <dbReference type="ChEBI" id="CHEBI:456216"/>
        <dbReference type="EC" id="2.7.1.156"/>
    </reaction>
</comment>
<evidence type="ECO:0000256" key="12">
    <source>
        <dbReference type="ARBA" id="ARBA00022840"/>
    </source>
</evidence>
<keyword evidence="17" id="KW-0548">Nucleotidyltransferase</keyword>
<dbReference type="Gene3D" id="3.40.50.300">
    <property type="entry name" value="P-loop containing nucleotide triphosphate hydrolases"/>
    <property type="match status" value="1"/>
</dbReference>
<evidence type="ECO:0000256" key="2">
    <source>
        <dbReference type="ARBA" id="ARBA00000711"/>
    </source>
</evidence>
<dbReference type="Proteomes" id="UP000528964">
    <property type="component" value="Unassembled WGS sequence"/>
</dbReference>
<dbReference type="EMBL" id="JACIDR010000001">
    <property type="protein sequence ID" value="MBB3972383.1"/>
    <property type="molecule type" value="Genomic_DNA"/>
</dbReference>
<feature type="binding site" evidence="16">
    <location>
        <position position="88"/>
    </location>
    <ligand>
        <name>GTP</name>
        <dbReference type="ChEBI" id="CHEBI:37565"/>
    </ligand>
</feature>
<keyword evidence="18" id="KW-1185">Reference proteome</keyword>
<keyword evidence="10 14" id="KW-0547">Nucleotide-binding</keyword>
<dbReference type="InterPro" id="IPR003203">
    <property type="entry name" value="CobU/CobP"/>
</dbReference>
<dbReference type="Pfam" id="PF02283">
    <property type="entry name" value="CobU"/>
    <property type="match status" value="1"/>
</dbReference>
<dbReference type="GO" id="GO:0009236">
    <property type="term" value="P:cobalamin biosynthetic process"/>
    <property type="evidence" value="ECO:0007669"/>
    <property type="project" value="UniProtKB-UniRule"/>
</dbReference>
<comment type="pathway">
    <text evidence="5 14">Cofactor biosynthesis; adenosylcobalamin biosynthesis; adenosylcobalamin from cob(II)yrinate a,c-diamide: step 6/7.</text>
</comment>
<evidence type="ECO:0000256" key="11">
    <source>
        <dbReference type="ARBA" id="ARBA00022777"/>
    </source>
</evidence>
<dbReference type="InterPro" id="IPR027417">
    <property type="entry name" value="P-loop_NTPase"/>
</dbReference>
<organism evidence="17 18">
    <name type="scientific">Hansschlegelia beijingensis</name>
    <dbReference type="NCBI Taxonomy" id="1133344"/>
    <lineage>
        <taxon>Bacteria</taxon>
        <taxon>Pseudomonadati</taxon>
        <taxon>Pseudomonadota</taxon>
        <taxon>Alphaproteobacteria</taxon>
        <taxon>Hyphomicrobiales</taxon>
        <taxon>Methylopilaceae</taxon>
        <taxon>Hansschlegelia</taxon>
    </lineage>
</organism>
<name>A0A7W6CWG3_9HYPH</name>
<evidence type="ECO:0000256" key="7">
    <source>
        <dbReference type="ARBA" id="ARBA00007490"/>
    </source>
</evidence>
<dbReference type="SUPFAM" id="SSF52540">
    <property type="entry name" value="P-loop containing nucleoside triphosphate hydrolases"/>
    <property type="match status" value="1"/>
</dbReference>
<feature type="binding site" evidence="16">
    <location>
        <begin position="56"/>
        <end position="59"/>
    </location>
    <ligand>
        <name>GTP</name>
        <dbReference type="ChEBI" id="CHEBI:37565"/>
    </ligand>
</feature>
<evidence type="ECO:0000256" key="16">
    <source>
        <dbReference type="PIRSR" id="PIRSR006135-2"/>
    </source>
</evidence>
<evidence type="ECO:0000256" key="8">
    <source>
        <dbReference type="ARBA" id="ARBA00022573"/>
    </source>
</evidence>
<comment type="catalytic activity">
    <reaction evidence="2 14">
        <text>adenosylcob(III)inamide phosphate + GTP + H(+) = adenosylcob(III)inamide-GDP + diphosphate</text>
        <dbReference type="Rhea" id="RHEA:22712"/>
        <dbReference type="ChEBI" id="CHEBI:15378"/>
        <dbReference type="ChEBI" id="CHEBI:33019"/>
        <dbReference type="ChEBI" id="CHEBI:37565"/>
        <dbReference type="ChEBI" id="CHEBI:58502"/>
        <dbReference type="ChEBI" id="CHEBI:60487"/>
        <dbReference type="EC" id="2.7.7.62"/>
    </reaction>
</comment>
<evidence type="ECO:0000256" key="9">
    <source>
        <dbReference type="ARBA" id="ARBA00022679"/>
    </source>
</evidence>
<dbReference type="EC" id="2.7.7.62" evidence="14"/>
<evidence type="ECO:0000256" key="13">
    <source>
        <dbReference type="ARBA" id="ARBA00023134"/>
    </source>
</evidence>
<feature type="binding site" evidence="16">
    <location>
        <position position="66"/>
    </location>
    <ligand>
        <name>GTP</name>
        <dbReference type="ChEBI" id="CHEBI:37565"/>
    </ligand>
</feature>
<dbReference type="PIRSF" id="PIRSF006135">
    <property type="entry name" value="CobU"/>
    <property type="match status" value="1"/>
</dbReference>
<keyword evidence="8 14" id="KW-0169">Cobalamin biosynthesis</keyword>
<dbReference type="RefSeq" id="WP_183394165.1">
    <property type="nucleotide sequence ID" value="NZ_JACIDR010000001.1"/>
</dbReference>
<dbReference type="CDD" id="cd00544">
    <property type="entry name" value="CobU"/>
    <property type="match status" value="1"/>
</dbReference>
<comment type="similarity">
    <text evidence="7 14">Belongs to the CobU/CobP family.</text>
</comment>
<comment type="function">
    <text evidence="4 14">Catalyzes ATP-dependent phosphorylation of adenosylcobinamide and addition of GMP to adenosylcobinamide phosphate.</text>
</comment>
<dbReference type="EC" id="2.7.1.156" evidence="14"/>
<dbReference type="GO" id="GO:0043752">
    <property type="term" value="F:adenosylcobinamide kinase activity"/>
    <property type="evidence" value="ECO:0007669"/>
    <property type="project" value="UniProtKB-EC"/>
</dbReference>
<dbReference type="NCBIfam" id="NF004469">
    <property type="entry name" value="PRK05800.1"/>
    <property type="match status" value="1"/>
</dbReference>
<protein>
    <recommendedName>
        <fullName evidence="14">Bifunctional adenosylcobalamin biosynthesis protein</fullName>
        <ecNumber evidence="14">2.7.1.156</ecNumber>
        <ecNumber evidence="14">2.7.7.62</ecNumber>
    </recommendedName>
</protein>
<feature type="binding site" evidence="16">
    <location>
        <begin position="39"/>
        <end position="41"/>
    </location>
    <ligand>
        <name>GTP</name>
        <dbReference type="ChEBI" id="CHEBI:37565"/>
    </ligand>
</feature>
<evidence type="ECO:0000256" key="6">
    <source>
        <dbReference type="ARBA" id="ARBA00005159"/>
    </source>
</evidence>
<reference evidence="17 18" key="1">
    <citation type="submission" date="2020-08" db="EMBL/GenBank/DDBJ databases">
        <title>Genomic Encyclopedia of Type Strains, Phase IV (KMG-IV): sequencing the most valuable type-strain genomes for metagenomic binning, comparative biology and taxonomic classification.</title>
        <authorList>
            <person name="Goeker M."/>
        </authorList>
    </citation>
    <scope>NUCLEOTIDE SEQUENCE [LARGE SCALE GENOMIC DNA]</scope>
    <source>
        <strain evidence="17 18">DSM 25481</strain>
    </source>
</reference>
<proteinExistence type="inferred from homology"/>
<accession>A0A7W6CWG3</accession>